<feature type="compositionally biased region" description="Polar residues" evidence="1">
    <location>
        <begin position="222"/>
        <end position="236"/>
    </location>
</feature>
<feature type="compositionally biased region" description="Acidic residues" evidence="1">
    <location>
        <begin position="781"/>
        <end position="791"/>
    </location>
</feature>
<feature type="compositionally biased region" description="Low complexity" evidence="1">
    <location>
        <begin position="627"/>
        <end position="673"/>
    </location>
</feature>
<feature type="region of interest" description="Disordered" evidence="1">
    <location>
        <begin position="1098"/>
        <end position="1355"/>
    </location>
</feature>
<feature type="region of interest" description="Disordered" evidence="1">
    <location>
        <begin position="770"/>
        <end position="803"/>
    </location>
</feature>
<sequence>MFEKTTPLMAHVQAIRRNTRNMALSVSGFPEPIRPTEPNADPSLERSEKTTESQDVVKNFRSRPRFFGSQAGLNKLADSIIHSEFSHSSLGPLCSNSSAHHYSFDPSSILPDLFPNPLLANRFSVVSRLPTANFIPAYVYTMSADAEFDTDAHQESQQPVSTSVSRKPVEGAVSPALTLNASSPRVTVDTPTRRDAAIYSALKTGPIDPASPIPPLPSPTPNTRISTSPPQTNSPAPNIPSPFPTTAGPAPSKSPAAPGSPSSRPNITINTAGLSNPLAPASLQQPILSQSHPQPPSQNTPNSRVLIPAAAKRNPSPQNRGGINLRYQSMAIVDPGSSNSASSSRMAKGDRSVPSSTRKSSQGRTHRSKASPAPRANTLEAIPNSWASASRPSDLRPVYPSNNNIAQPQALKPPPRTGASLPVPPRPPSVPATPPRAARPNVVRYSRSRSADRTHLSSRVAGPRMPRQPVPQLAQPTPKRLSLGMVMNTSKLVSASTPAASIQGPSISSLSSSLPKSSIIASSTATKVLPIRSIPSSPTGSPSLSSHVPAIARLPISGSPDWKRETSPPPTSPPYRSAPLVPPTPFRAWPGSATQPTSPVSPSSPPPRALPPVSHSPSFRSAPIVPLSPFSSSSLQSPRSTTPAIAITSPTTATASTATPTTSGHTTSPVTSPASGGDTGVDVNEEEEQEVLVKGARRTSSPDSPTSVLSYASVTIFTKRKSASSGDGVKAVEEEGEKLSDYTHILQSYPRNRNSNDPELDQYLQHLQHRHHHIQHHQYLDEDEDDADEDAGERRIENSQFNPGRPIYEWGLEEIGHYSDQLIRFPATTTTTTTSSDTDGEGGPVVEVFVDNVYYDEMERSPSPIIYARPRGSDSDYGSDDEYGAARRRRARRIANDANNKSDNNSGRGASRSRSRPGKPTRPALGPDSSVPSAFLNAGGMGLPPAPPSTEGEGSKGFSNDTPAPHSAGGAGPASPISYHSDDSSLNYYAMKQPRRKRREQLRSYRYSFRPPVPPSSPPGPSPISPQHLAPLPNPNIIAGGEGRVGSPRSPSPILYARRRSLDFIADSDSDIDSLDETGGTQDIGSWWGGSITPYGFLSSQPVGAGVGRTTTKKVKRRTVQPRSFLHEYSTPPEVPQPFADDVDERERKEKAEKGERERGRKRERALIPMPLANYNRAEKEKERERDEKEKEKERKEKEKEKDKPRARKTSRGIFDELAAVAARNTISTRKQTQGTTSTTNTTSAGNSRSRSPKNKEKRKWVWDLNVGNSSSKDKSERVGDSSTSGSTTGHASAEGGLGGSSEMVLDIGGSSGHSHGGVGGTYDDWSAEWDESPTTGTRKKRKQKRHSLAGLEFL</sequence>
<feature type="compositionally biased region" description="Low complexity" evidence="1">
    <location>
        <begin position="896"/>
        <end position="910"/>
    </location>
</feature>
<feature type="compositionally biased region" description="Gly residues" evidence="1">
    <location>
        <begin position="1310"/>
        <end position="1321"/>
    </location>
</feature>
<feature type="compositionally biased region" description="Pro residues" evidence="1">
    <location>
        <begin position="411"/>
        <end position="434"/>
    </location>
</feature>
<accession>A0A8H5CX16</accession>
<feature type="region of interest" description="Disordered" evidence="1">
    <location>
        <begin position="864"/>
        <end position="1054"/>
    </location>
</feature>
<feature type="compositionally biased region" description="Low complexity" evidence="1">
    <location>
        <begin position="1228"/>
        <end position="1250"/>
    </location>
</feature>
<feature type="compositionally biased region" description="Low complexity" evidence="1">
    <location>
        <begin position="247"/>
        <end position="263"/>
    </location>
</feature>
<gene>
    <name evidence="2" type="ORF">D9756_009390</name>
</gene>
<feature type="compositionally biased region" description="Basic and acidic residues" evidence="1">
    <location>
        <begin position="1177"/>
        <end position="1204"/>
    </location>
</feature>
<feature type="compositionally biased region" description="Pro residues" evidence="1">
    <location>
        <begin position="209"/>
        <end position="220"/>
    </location>
</feature>
<dbReference type="Proteomes" id="UP000559027">
    <property type="component" value="Unassembled WGS sequence"/>
</dbReference>
<feature type="compositionally biased region" description="Low complexity" evidence="1">
    <location>
        <begin position="963"/>
        <end position="978"/>
    </location>
</feature>
<feature type="compositionally biased region" description="Low complexity" evidence="1">
    <location>
        <begin position="435"/>
        <end position="444"/>
    </location>
</feature>
<dbReference type="OrthoDB" id="10646979at2759"/>
<dbReference type="EMBL" id="JAACJO010000017">
    <property type="protein sequence ID" value="KAF5349158.1"/>
    <property type="molecule type" value="Genomic_DNA"/>
</dbReference>
<reference evidence="2 3" key="1">
    <citation type="journal article" date="2020" name="ISME J.">
        <title>Uncovering the hidden diversity of litter-decomposition mechanisms in mushroom-forming fungi.</title>
        <authorList>
            <person name="Floudas D."/>
            <person name="Bentzer J."/>
            <person name="Ahren D."/>
            <person name="Johansson T."/>
            <person name="Persson P."/>
            <person name="Tunlid A."/>
        </authorList>
    </citation>
    <scope>NUCLEOTIDE SEQUENCE [LARGE SCALE GENOMIC DNA]</scope>
    <source>
        <strain evidence="2 3">CBS 146.42</strain>
    </source>
</reference>
<feature type="compositionally biased region" description="Pro residues" evidence="1">
    <location>
        <begin position="1011"/>
        <end position="1024"/>
    </location>
</feature>
<feature type="compositionally biased region" description="Polar residues" evidence="1">
    <location>
        <begin position="353"/>
        <end position="363"/>
    </location>
</feature>
<feature type="compositionally biased region" description="Basic and acidic residues" evidence="1">
    <location>
        <begin position="1145"/>
        <end position="1161"/>
    </location>
</feature>
<feature type="compositionally biased region" description="Basic and acidic residues" evidence="1">
    <location>
        <begin position="43"/>
        <end position="52"/>
    </location>
</feature>
<feature type="compositionally biased region" description="Polar residues" evidence="1">
    <location>
        <begin position="264"/>
        <end position="274"/>
    </location>
</feature>
<feature type="compositionally biased region" description="Polar residues" evidence="1">
    <location>
        <begin position="282"/>
        <end position="292"/>
    </location>
</feature>
<feature type="compositionally biased region" description="Polar residues" evidence="1">
    <location>
        <begin position="155"/>
        <end position="165"/>
    </location>
</feature>
<name>A0A8H5CX16_9AGAR</name>
<feature type="region of interest" description="Disordered" evidence="1">
    <location>
        <begin position="150"/>
        <end position="475"/>
    </location>
</feature>
<feature type="compositionally biased region" description="Basic residues" evidence="1">
    <location>
        <begin position="1338"/>
        <end position="1348"/>
    </location>
</feature>
<feature type="compositionally biased region" description="Polar residues" evidence="1">
    <location>
        <begin position="698"/>
        <end position="707"/>
    </location>
</feature>
<feature type="compositionally biased region" description="Low complexity" evidence="1">
    <location>
        <begin position="592"/>
        <end position="601"/>
    </location>
</feature>
<evidence type="ECO:0000313" key="3">
    <source>
        <dbReference type="Proteomes" id="UP000559027"/>
    </source>
</evidence>
<proteinExistence type="predicted"/>
<feature type="region of interest" description="Disordered" evidence="1">
    <location>
        <begin position="555"/>
        <end position="707"/>
    </location>
</feature>
<evidence type="ECO:0000256" key="1">
    <source>
        <dbReference type="SAM" id="MobiDB-lite"/>
    </source>
</evidence>
<feature type="region of interest" description="Disordered" evidence="1">
    <location>
        <begin position="26"/>
        <end position="55"/>
    </location>
</feature>
<organism evidence="2 3">
    <name type="scientific">Leucocoprinus leucothites</name>
    <dbReference type="NCBI Taxonomy" id="201217"/>
    <lineage>
        <taxon>Eukaryota</taxon>
        <taxon>Fungi</taxon>
        <taxon>Dikarya</taxon>
        <taxon>Basidiomycota</taxon>
        <taxon>Agaricomycotina</taxon>
        <taxon>Agaricomycetes</taxon>
        <taxon>Agaricomycetidae</taxon>
        <taxon>Agaricales</taxon>
        <taxon>Agaricineae</taxon>
        <taxon>Agaricaceae</taxon>
        <taxon>Leucocoprinus</taxon>
    </lineage>
</organism>
<comment type="caution">
    <text evidence="2">The sequence shown here is derived from an EMBL/GenBank/DDBJ whole genome shotgun (WGS) entry which is preliminary data.</text>
</comment>
<feature type="compositionally biased region" description="Low complexity" evidence="1">
    <location>
        <begin position="1281"/>
        <end position="1295"/>
    </location>
</feature>
<protein>
    <submittedName>
        <fullName evidence="2">Uncharacterized protein</fullName>
    </submittedName>
</protein>
<feature type="compositionally biased region" description="Basic residues" evidence="1">
    <location>
        <begin position="1111"/>
        <end position="1120"/>
    </location>
</feature>
<keyword evidence="3" id="KW-1185">Reference proteome</keyword>
<evidence type="ECO:0000313" key="2">
    <source>
        <dbReference type="EMBL" id="KAF5349158.1"/>
    </source>
</evidence>